<evidence type="ECO:0008006" key="3">
    <source>
        <dbReference type="Google" id="ProtNLM"/>
    </source>
</evidence>
<dbReference type="PANTHER" id="PTHR11697">
    <property type="entry name" value="GENERAL TRANSCRIPTION FACTOR 2-RELATED ZINC FINGER PROTEIN"/>
    <property type="match status" value="1"/>
</dbReference>
<organism evidence="1 2">
    <name type="scientific">Rotaria magnacalcarata</name>
    <dbReference type="NCBI Taxonomy" id="392030"/>
    <lineage>
        <taxon>Eukaryota</taxon>
        <taxon>Metazoa</taxon>
        <taxon>Spiralia</taxon>
        <taxon>Gnathifera</taxon>
        <taxon>Rotifera</taxon>
        <taxon>Eurotatoria</taxon>
        <taxon>Bdelloidea</taxon>
        <taxon>Philodinida</taxon>
        <taxon>Philodinidae</taxon>
        <taxon>Rotaria</taxon>
    </lineage>
</organism>
<proteinExistence type="predicted"/>
<accession>A0A8S3DJL3</accession>
<evidence type="ECO:0000313" key="1">
    <source>
        <dbReference type="EMBL" id="CAF5018525.1"/>
    </source>
</evidence>
<sequence length="329" mass="37524">MADESRDVSGCEQLSVVIRIIDRKVETNNDRNQYSSLFKEYFLGFVKLDQFDAEPVCFDGAAVMAGKNGGVQALLRQQYIPHAIYIHCYAHNLEELADDGTERSTDARGLLLALNEPLFIVTIFIMDSLLGKIKILSNQLKSKSLDFGTAHSLISAVINQISELRNEEEFSKLYDQIIEFSGENNIDLNNKMKERRARKTSTRFNNCLITCTIGQREEINNKNKYRIFVFYPVIDSILIEINDRFSKTNMDILRSVSSLSPDSSKFLEIDELKALCVMLKSDIQLLNNQIQVLKPMLKQLKPKNMIDLYFEVLPFEQAFPSILSLLIGA</sequence>
<dbReference type="AlphaFoldDB" id="A0A8S3DJL3"/>
<comment type="caution">
    <text evidence="1">The sequence shown here is derived from an EMBL/GenBank/DDBJ whole genome shotgun (WGS) entry which is preliminary data.</text>
</comment>
<protein>
    <recommendedName>
        <fullName evidence="3">Zinc finger MYM-type protein 1-like</fullName>
    </recommendedName>
</protein>
<reference evidence="1" key="1">
    <citation type="submission" date="2021-02" db="EMBL/GenBank/DDBJ databases">
        <authorList>
            <person name="Nowell W R."/>
        </authorList>
    </citation>
    <scope>NUCLEOTIDE SEQUENCE</scope>
</reference>
<dbReference type="Proteomes" id="UP000681967">
    <property type="component" value="Unassembled WGS sequence"/>
</dbReference>
<dbReference type="PANTHER" id="PTHR11697:SF230">
    <property type="entry name" value="ZINC FINGER, MYM DOMAIN CONTAINING 1"/>
    <property type="match status" value="1"/>
</dbReference>
<dbReference type="EMBL" id="CAJOBH010214413">
    <property type="protein sequence ID" value="CAF5018525.1"/>
    <property type="molecule type" value="Genomic_DNA"/>
</dbReference>
<dbReference type="InterPro" id="IPR055298">
    <property type="entry name" value="AtLOH3-like"/>
</dbReference>
<feature type="non-terminal residue" evidence="1">
    <location>
        <position position="1"/>
    </location>
</feature>
<gene>
    <name evidence="1" type="ORF">BYL167_LOCUS55893</name>
</gene>
<name>A0A8S3DJL3_9BILA</name>
<evidence type="ECO:0000313" key="2">
    <source>
        <dbReference type="Proteomes" id="UP000681967"/>
    </source>
</evidence>